<dbReference type="InterPro" id="IPR009057">
    <property type="entry name" value="Homeodomain-like_sf"/>
</dbReference>
<name>A0A8H3F210_9LECA</name>
<dbReference type="SUPFAM" id="SSF57850">
    <property type="entry name" value="RING/U-box"/>
    <property type="match status" value="1"/>
</dbReference>
<dbReference type="InterPro" id="IPR016827">
    <property type="entry name" value="Ada2/TADA2"/>
</dbReference>
<evidence type="ECO:0000256" key="7">
    <source>
        <dbReference type="ARBA" id="ARBA00023242"/>
    </source>
</evidence>
<dbReference type="Pfam" id="PF00569">
    <property type="entry name" value="ZZ"/>
    <property type="match status" value="1"/>
</dbReference>
<dbReference type="InterPro" id="IPR036388">
    <property type="entry name" value="WH-like_DNA-bd_sf"/>
</dbReference>
<proteinExistence type="predicted"/>
<dbReference type="InterPro" id="IPR043145">
    <property type="entry name" value="Znf_ZZ_sf"/>
</dbReference>
<keyword evidence="6 8" id="KW-0804">Transcription</keyword>
<sequence length="526" mass="59492">MGVIRKKAGTRGTEGGLKYICDVCSADITSTVRIHCADPACKDYDLCVPCFSQGASSRDHNPGKHAFSVIEQHSIPIYDAEWGADEELLLLEGAEVYGLGSWADIADHIGGFRTKDEARDHYIKTYVESRNFPLPDLADPYDLRLVEEVPRDEFQANKKARIEARKEKQKNAPPAPPKQKPTSSVPSCHEVQGYMPGRLEFETELHNEAEEAVMHMQFEPDESLPNPKTGLLEPEVEMKMAIMDIYSSKLTSRAQRKKLIFEHGLLDYRKNASIDKKRSKEERELFNKIKPFSRIMNHDDFQSFADGQAREHNLRVAISQLQEWRNHGIGELKVGEKYETDKAQRLVKPSGTGAFDRMLGARPNKQQVEPKVHSEAMDFVTPNLPERLKSQWYPSDKNKTDIRDDALSTPLPNGKQTNGTSHANGLAPLPRTPYAILPLPGMRTLDLHPNEYGDTHLLTSEEKEFCSTLRMTPKAWIAIKEALIREAARQGGYLKKKAVREVCHIEGPRGQRIWEFMVRGGWVGKA</sequence>
<dbReference type="PROSITE" id="PS50934">
    <property type="entry name" value="SWIRM"/>
    <property type="match status" value="1"/>
</dbReference>
<dbReference type="EMBL" id="CAJPDQ010000010">
    <property type="protein sequence ID" value="CAF9915750.1"/>
    <property type="molecule type" value="Genomic_DNA"/>
</dbReference>
<protein>
    <recommendedName>
        <fullName evidence="8">Transcriptional adapter 2</fullName>
    </recommendedName>
</protein>
<evidence type="ECO:0000256" key="9">
    <source>
        <dbReference type="PROSITE-ProRule" id="PRU00228"/>
    </source>
</evidence>
<dbReference type="SMART" id="SM00717">
    <property type="entry name" value="SANT"/>
    <property type="match status" value="1"/>
</dbReference>
<dbReference type="GO" id="GO:0005634">
    <property type="term" value="C:nucleus"/>
    <property type="evidence" value="ECO:0007669"/>
    <property type="project" value="UniProtKB-SubCell"/>
</dbReference>
<feature type="domain" description="SANT" evidence="14">
    <location>
        <begin position="77"/>
        <end position="130"/>
    </location>
</feature>
<feature type="domain" description="Myb-like" evidence="11">
    <location>
        <begin position="82"/>
        <end position="126"/>
    </location>
</feature>
<evidence type="ECO:0000259" key="11">
    <source>
        <dbReference type="PROSITE" id="PS50090"/>
    </source>
</evidence>
<keyword evidence="3 9" id="KW-0863">Zinc-finger</keyword>
<evidence type="ECO:0000256" key="6">
    <source>
        <dbReference type="ARBA" id="ARBA00023163"/>
    </source>
</evidence>
<dbReference type="Pfam" id="PF00249">
    <property type="entry name" value="Myb_DNA-binding"/>
    <property type="match status" value="1"/>
</dbReference>
<dbReference type="PROSITE" id="PS50090">
    <property type="entry name" value="MYB_LIKE"/>
    <property type="match status" value="1"/>
</dbReference>
<evidence type="ECO:0000256" key="1">
    <source>
        <dbReference type="ARBA" id="ARBA00004123"/>
    </source>
</evidence>
<dbReference type="FunFam" id="3.30.60.90:FF:000008">
    <property type="entry name" value="Transcriptional adapter 2"/>
    <property type="match status" value="1"/>
</dbReference>
<evidence type="ECO:0000256" key="3">
    <source>
        <dbReference type="ARBA" id="ARBA00022771"/>
    </source>
</evidence>
<dbReference type="GO" id="GO:0006338">
    <property type="term" value="P:chromatin remodeling"/>
    <property type="evidence" value="ECO:0007669"/>
    <property type="project" value="TreeGrafter"/>
</dbReference>
<keyword evidence="2" id="KW-0479">Metal-binding</keyword>
<dbReference type="InterPro" id="IPR000433">
    <property type="entry name" value="Znf_ZZ"/>
</dbReference>
<keyword evidence="4" id="KW-0862">Zinc</keyword>
<keyword evidence="7 8" id="KW-0539">Nucleus</keyword>
<dbReference type="GO" id="GO:0008270">
    <property type="term" value="F:zinc ion binding"/>
    <property type="evidence" value="ECO:0007669"/>
    <property type="project" value="UniProtKB-KW"/>
</dbReference>
<comment type="caution">
    <text evidence="15">The sequence shown here is derived from an EMBL/GenBank/DDBJ whole genome shotgun (WGS) entry which is preliminary data.</text>
</comment>
<dbReference type="Pfam" id="PF22941">
    <property type="entry name" value="TADA2A-like_3rd"/>
    <property type="match status" value="1"/>
</dbReference>
<dbReference type="PROSITE" id="PS01357">
    <property type="entry name" value="ZF_ZZ_1"/>
    <property type="match status" value="1"/>
</dbReference>
<feature type="region of interest" description="Disordered" evidence="10">
    <location>
        <begin position="389"/>
        <end position="427"/>
    </location>
</feature>
<keyword evidence="5 8" id="KW-0805">Transcription regulation</keyword>
<dbReference type="PROSITE" id="PS51293">
    <property type="entry name" value="SANT"/>
    <property type="match status" value="1"/>
</dbReference>
<dbReference type="Pfam" id="PF04433">
    <property type="entry name" value="SWIRM"/>
    <property type="match status" value="1"/>
</dbReference>
<dbReference type="GO" id="GO:0003713">
    <property type="term" value="F:transcription coactivator activity"/>
    <property type="evidence" value="ECO:0007669"/>
    <property type="project" value="InterPro"/>
</dbReference>
<dbReference type="GO" id="GO:0070461">
    <property type="term" value="C:SAGA-type complex"/>
    <property type="evidence" value="ECO:0007669"/>
    <property type="project" value="TreeGrafter"/>
</dbReference>
<dbReference type="Gene3D" id="3.30.60.90">
    <property type="match status" value="1"/>
</dbReference>
<dbReference type="FunFam" id="1.10.10.10:FF:000087">
    <property type="entry name" value="Transcriptional adapter 2"/>
    <property type="match status" value="1"/>
</dbReference>
<dbReference type="Gene3D" id="1.10.10.60">
    <property type="entry name" value="Homeodomain-like"/>
    <property type="match status" value="1"/>
</dbReference>
<dbReference type="PROSITE" id="PS50135">
    <property type="entry name" value="ZF_ZZ_2"/>
    <property type="match status" value="1"/>
</dbReference>
<feature type="compositionally biased region" description="Polar residues" evidence="10">
    <location>
        <begin position="410"/>
        <end position="423"/>
    </location>
</feature>
<dbReference type="InterPro" id="IPR007526">
    <property type="entry name" value="SWIRM"/>
</dbReference>
<evidence type="ECO:0000313" key="15">
    <source>
        <dbReference type="EMBL" id="CAF9915750.1"/>
    </source>
</evidence>
<feature type="compositionally biased region" description="Basic and acidic residues" evidence="10">
    <location>
        <begin position="396"/>
        <end position="406"/>
    </location>
</feature>
<dbReference type="PANTHER" id="PTHR12374:SF20">
    <property type="entry name" value="TRANSCRIPTIONAL ADAPTER 2-ALPHA"/>
    <property type="match status" value="1"/>
</dbReference>
<evidence type="ECO:0000256" key="5">
    <source>
        <dbReference type="ARBA" id="ARBA00023015"/>
    </source>
</evidence>
<dbReference type="PANTHER" id="PTHR12374">
    <property type="entry name" value="TRANSCRIPTIONAL ADAPTOR 2 ADA2 -RELATED"/>
    <property type="match status" value="1"/>
</dbReference>
<evidence type="ECO:0000259" key="14">
    <source>
        <dbReference type="PROSITE" id="PS51293"/>
    </source>
</evidence>
<evidence type="ECO:0000256" key="2">
    <source>
        <dbReference type="ARBA" id="ARBA00022723"/>
    </source>
</evidence>
<feature type="domain" description="SWIRM" evidence="13">
    <location>
        <begin position="438"/>
        <end position="526"/>
    </location>
</feature>
<dbReference type="GO" id="GO:0006357">
    <property type="term" value="P:regulation of transcription by RNA polymerase II"/>
    <property type="evidence" value="ECO:0007669"/>
    <property type="project" value="InterPro"/>
</dbReference>
<evidence type="ECO:0000259" key="12">
    <source>
        <dbReference type="PROSITE" id="PS50135"/>
    </source>
</evidence>
<gene>
    <name evidence="15" type="ORF">GOMPHAMPRED_000842</name>
</gene>
<dbReference type="Proteomes" id="UP000664169">
    <property type="component" value="Unassembled WGS sequence"/>
</dbReference>
<evidence type="ECO:0000256" key="4">
    <source>
        <dbReference type="ARBA" id="ARBA00022833"/>
    </source>
</evidence>
<dbReference type="PIRSF" id="PIRSF025024">
    <property type="entry name" value="Transcriptional_adaptor_2"/>
    <property type="match status" value="1"/>
</dbReference>
<evidence type="ECO:0000313" key="16">
    <source>
        <dbReference type="Proteomes" id="UP000664169"/>
    </source>
</evidence>
<accession>A0A8H3F210</accession>
<dbReference type="FunFam" id="1.10.10.60:FF:000115">
    <property type="entry name" value="Transcriptional adapter 2"/>
    <property type="match status" value="1"/>
</dbReference>
<dbReference type="SUPFAM" id="SSF46689">
    <property type="entry name" value="Homeodomain-like"/>
    <property type="match status" value="2"/>
</dbReference>
<dbReference type="GO" id="GO:0003682">
    <property type="term" value="F:chromatin binding"/>
    <property type="evidence" value="ECO:0007669"/>
    <property type="project" value="TreeGrafter"/>
</dbReference>
<dbReference type="Gene3D" id="1.10.10.10">
    <property type="entry name" value="Winged helix-like DNA-binding domain superfamily/Winged helix DNA-binding domain"/>
    <property type="match status" value="1"/>
</dbReference>
<dbReference type="CDD" id="cd02335">
    <property type="entry name" value="ZZ_ADA2"/>
    <property type="match status" value="1"/>
</dbReference>
<dbReference type="OrthoDB" id="270417at2759"/>
<dbReference type="SMART" id="SM00291">
    <property type="entry name" value="ZnF_ZZ"/>
    <property type="match status" value="1"/>
</dbReference>
<feature type="region of interest" description="Disordered" evidence="10">
    <location>
        <begin position="162"/>
        <end position="189"/>
    </location>
</feature>
<evidence type="ECO:0000259" key="13">
    <source>
        <dbReference type="PROSITE" id="PS50934"/>
    </source>
</evidence>
<evidence type="ECO:0000256" key="10">
    <source>
        <dbReference type="SAM" id="MobiDB-lite"/>
    </source>
</evidence>
<dbReference type="InterPro" id="IPR055141">
    <property type="entry name" value="TADA2A_B-like_dom"/>
</dbReference>
<organism evidence="15 16">
    <name type="scientific">Gomphillus americanus</name>
    <dbReference type="NCBI Taxonomy" id="1940652"/>
    <lineage>
        <taxon>Eukaryota</taxon>
        <taxon>Fungi</taxon>
        <taxon>Dikarya</taxon>
        <taxon>Ascomycota</taxon>
        <taxon>Pezizomycotina</taxon>
        <taxon>Lecanoromycetes</taxon>
        <taxon>OSLEUM clade</taxon>
        <taxon>Ostropomycetidae</taxon>
        <taxon>Ostropales</taxon>
        <taxon>Graphidaceae</taxon>
        <taxon>Gomphilloideae</taxon>
        <taxon>Gomphillus</taxon>
    </lineage>
</organism>
<evidence type="ECO:0000256" key="8">
    <source>
        <dbReference type="PIRNR" id="PIRNR025024"/>
    </source>
</evidence>
<feature type="domain" description="ZZ-type" evidence="12">
    <location>
        <begin position="16"/>
        <end position="75"/>
    </location>
</feature>
<keyword evidence="16" id="KW-1185">Reference proteome</keyword>
<dbReference type="AlphaFoldDB" id="A0A8H3F210"/>
<dbReference type="InterPro" id="IPR041983">
    <property type="entry name" value="ADA2-like_ZZ"/>
</dbReference>
<dbReference type="InterPro" id="IPR017884">
    <property type="entry name" value="SANT_dom"/>
</dbReference>
<comment type="subcellular location">
    <subcellularLocation>
        <location evidence="1 8">Nucleus</location>
    </subcellularLocation>
</comment>
<dbReference type="InterPro" id="IPR001005">
    <property type="entry name" value="SANT/Myb"/>
</dbReference>
<reference evidence="15" key="1">
    <citation type="submission" date="2021-03" db="EMBL/GenBank/DDBJ databases">
        <authorList>
            <person name="Tagirdzhanova G."/>
        </authorList>
    </citation>
    <scope>NUCLEOTIDE SEQUENCE</scope>
</reference>